<dbReference type="OrthoDB" id="2589718at2"/>
<evidence type="ECO:0000313" key="1">
    <source>
        <dbReference type="EMBL" id="RKN70550.1"/>
    </source>
</evidence>
<dbReference type="Proteomes" id="UP000282311">
    <property type="component" value="Unassembled WGS sequence"/>
</dbReference>
<reference evidence="1 2" key="1">
    <citation type="journal article" date="2007" name="Int. J. Syst. Evol. Microbiol.">
        <title>Paenibacillus ginsengarvi sp. nov., isolated from soil from ginseng cultivation.</title>
        <authorList>
            <person name="Yoon M.H."/>
            <person name="Ten L.N."/>
            <person name="Im W.T."/>
        </authorList>
    </citation>
    <scope>NUCLEOTIDE SEQUENCE [LARGE SCALE GENOMIC DNA]</scope>
    <source>
        <strain evidence="1 2">KCTC 13059</strain>
    </source>
</reference>
<sequence>MAVMIVLLWTSGLFGLWFHGMAFVANNTKQFTEKGHPVEGAYSFQVDLSSLESNIGKEIFNDGEHRIYVSWLQKTYNGGYDIGFRSSGQYSLAGATLISGVHHETINDHSFTMSSTAKLTAEYKGNLYNTQATGQCGLNYKDGDCFSFSFFLSDGANKENVESPGIVRLTITDLYQNIWRKK</sequence>
<comment type="caution">
    <text evidence="1">The sequence shown here is derived from an EMBL/GenBank/DDBJ whole genome shotgun (WGS) entry which is preliminary data.</text>
</comment>
<dbReference type="EMBL" id="RBAH01000031">
    <property type="protein sequence ID" value="RKN70550.1"/>
    <property type="molecule type" value="Genomic_DNA"/>
</dbReference>
<gene>
    <name evidence="1" type="ORF">D7M11_30220</name>
</gene>
<name>A0A3B0BCR0_9BACL</name>
<dbReference type="AlphaFoldDB" id="A0A3B0BCR0"/>
<protein>
    <submittedName>
        <fullName evidence="1">Uncharacterized protein</fullName>
    </submittedName>
</protein>
<proteinExistence type="predicted"/>
<keyword evidence="2" id="KW-1185">Reference proteome</keyword>
<accession>A0A3B0BCR0</accession>
<evidence type="ECO:0000313" key="2">
    <source>
        <dbReference type="Proteomes" id="UP000282311"/>
    </source>
</evidence>
<organism evidence="1 2">
    <name type="scientific">Paenibacillus ginsengarvi</name>
    <dbReference type="NCBI Taxonomy" id="400777"/>
    <lineage>
        <taxon>Bacteria</taxon>
        <taxon>Bacillati</taxon>
        <taxon>Bacillota</taxon>
        <taxon>Bacilli</taxon>
        <taxon>Bacillales</taxon>
        <taxon>Paenibacillaceae</taxon>
        <taxon>Paenibacillus</taxon>
    </lineage>
</organism>
<dbReference type="RefSeq" id="WP_120751008.1">
    <property type="nucleotide sequence ID" value="NZ_RBAH01000031.1"/>
</dbReference>